<dbReference type="PATRIC" id="fig|1716141.3.peg.6527"/>
<dbReference type="Proteomes" id="UP000077381">
    <property type="component" value="Unassembled WGS sequence"/>
</dbReference>
<protein>
    <submittedName>
        <fullName evidence="1">Uncharacterized protein</fullName>
    </submittedName>
</protein>
<dbReference type="AlphaFoldDB" id="A0A177HHH4"/>
<reference evidence="1 2" key="1">
    <citation type="submission" date="2015-12" db="EMBL/GenBank/DDBJ databases">
        <title>Genome sequence of Streptomyces sp. G25.</title>
        <authorList>
            <person name="Poehlein A."/>
            <person name="Roettig A."/>
            <person name="Hiessl S."/>
            <person name="Hauschild P."/>
            <person name="Schauer J."/>
            <person name="Madkour M.H."/>
            <person name="Al-Ansari A.M."/>
            <person name="Almakishah N.H."/>
            <person name="Steinbuechel A."/>
            <person name="Daniel R."/>
        </authorList>
    </citation>
    <scope>NUCLEOTIDE SEQUENCE [LARGE SCALE GENOMIC DNA]</scope>
    <source>
        <strain evidence="2">G25(2015)</strain>
    </source>
</reference>
<evidence type="ECO:0000313" key="1">
    <source>
        <dbReference type="EMBL" id="OAH10473.1"/>
    </source>
</evidence>
<organism evidence="1 2">
    <name type="scientific">Streptomyces jeddahensis</name>
    <dbReference type="NCBI Taxonomy" id="1716141"/>
    <lineage>
        <taxon>Bacteria</taxon>
        <taxon>Bacillati</taxon>
        <taxon>Actinomycetota</taxon>
        <taxon>Actinomycetes</taxon>
        <taxon>Kitasatosporales</taxon>
        <taxon>Streptomycetaceae</taxon>
        <taxon>Streptomyces</taxon>
    </lineage>
</organism>
<gene>
    <name evidence="1" type="ORF">STSP_62110</name>
</gene>
<name>A0A177HHH4_9ACTN</name>
<sequence length="38" mass="3965">MTGSISTEEDPSVAMVTADGVFVSPDPARTRALFPNTP</sequence>
<comment type="caution">
    <text evidence="1">The sequence shown here is derived from an EMBL/GenBank/DDBJ whole genome shotgun (WGS) entry which is preliminary data.</text>
</comment>
<keyword evidence="2" id="KW-1185">Reference proteome</keyword>
<proteinExistence type="predicted"/>
<evidence type="ECO:0000313" key="2">
    <source>
        <dbReference type="Proteomes" id="UP000077381"/>
    </source>
</evidence>
<dbReference type="EMBL" id="LOHS01000141">
    <property type="protein sequence ID" value="OAH10473.1"/>
    <property type="molecule type" value="Genomic_DNA"/>
</dbReference>
<accession>A0A177HHH4</accession>